<sequence length="563" mass="59989">MNPGRPFRQAESRVSLSSFDRREALGLGMAAAAALTLPARAWAASDPVVTTAYGRVRGTRHDGVQVFKGIRYGADTGPRRFQAPQPPAPWREVKDALAYGAACPQTRFDEPQSEDCLFLNIWTPEAKAGGNRPVMVYIHGGAYSHGSGSDALYDGTRLAHRGDVVVVTLNHRLNAFGHLYLGRLAGPAYAQSGNAGILDLVLALHWVRDNIAVFGGDPGRVMLFGQSGGGAKIATLMGTPAAQGLFHRAATMSGQQVTASGPLNATARAKAYLEALGLTPERAAEAATLPVEKLLSALNAADPIHGVAGQGMGGLYWGPVLDDQVLARHPFYPDAPAQSAGIPMIIGNTHDETRLLIGGSDPSTFTLTWDQVPALLAKHMRVDINPDLVVAEYRRLYPDYSPSDVFFSATTAGRSWRAAVMEAEARAIQAQALGQGAGGQGAGGKGAAPTYAYQLNWGSPKDGGKWRAPHTLDIPLVFDNTGVPDSLSTDSAEARLMAERMSNAFIAFARTGDPNAGGAPRWAPYTLSGRETLVFDLDWRLEQDPRGAERRLFARVPFTQQGT</sequence>
<accession>A0A560IWR3</accession>
<dbReference type="InterPro" id="IPR006311">
    <property type="entry name" value="TAT_signal"/>
</dbReference>
<dbReference type="PANTHER" id="PTHR11559">
    <property type="entry name" value="CARBOXYLESTERASE"/>
    <property type="match status" value="1"/>
</dbReference>
<dbReference type="EC" id="3.1.1.-" evidence="3"/>
<dbReference type="PROSITE" id="PS00941">
    <property type="entry name" value="CARBOXYLESTERASE_B_2"/>
    <property type="match status" value="1"/>
</dbReference>
<dbReference type="Pfam" id="PF00135">
    <property type="entry name" value="COesterase"/>
    <property type="match status" value="1"/>
</dbReference>
<name>A0A560IWR3_9PROT</name>
<evidence type="ECO:0000313" key="5">
    <source>
        <dbReference type="EMBL" id="TWB63502.1"/>
    </source>
</evidence>
<comment type="similarity">
    <text evidence="1 3">Belongs to the type-B carboxylesterase/lipase family.</text>
</comment>
<organism evidence="5 6">
    <name type="scientific">Nitrospirillum amazonense</name>
    <dbReference type="NCBI Taxonomy" id="28077"/>
    <lineage>
        <taxon>Bacteria</taxon>
        <taxon>Pseudomonadati</taxon>
        <taxon>Pseudomonadota</taxon>
        <taxon>Alphaproteobacteria</taxon>
        <taxon>Rhodospirillales</taxon>
        <taxon>Azospirillaceae</taxon>
        <taxon>Nitrospirillum</taxon>
    </lineage>
</organism>
<feature type="domain" description="Carboxylesterase type B" evidence="4">
    <location>
        <begin position="46"/>
        <end position="537"/>
    </location>
</feature>
<dbReference type="Proteomes" id="UP000318050">
    <property type="component" value="Unassembled WGS sequence"/>
</dbReference>
<dbReference type="SUPFAM" id="SSF53474">
    <property type="entry name" value="alpha/beta-Hydrolases"/>
    <property type="match status" value="1"/>
</dbReference>
<dbReference type="AlphaFoldDB" id="A0A560IWR3"/>
<protein>
    <recommendedName>
        <fullName evidence="3">Carboxylic ester hydrolase</fullName>
        <ecNumber evidence="3">3.1.1.-</ecNumber>
    </recommendedName>
</protein>
<dbReference type="PROSITE" id="PS51318">
    <property type="entry name" value="TAT"/>
    <property type="match status" value="1"/>
</dbReference>
<dbReference type="InterPro" id="IPR002018">
    <property type="entry name" value="CarbesteraseB"/>
</dbReference>
<comment type="caution">
    <text evidence="5">The sequence shown here is derived from an EMBL/GenBank/DDBJ whole genome shotgun (WGS) entry which is preliminary data.</text>
</comment>
<proteinExistence type="inferred from homology"/>
<dbReference type="InterPro" id="IPR029058">
    <property type="entry name" value="AB_hydrolase_fold"/>
</dbReference>
<evidence type="ECO:0000259" key="4">
    <source>
        <dbReference type="Pfam" id="PF00135"/>
    </source>
</evidence>
<dbReference type="EMBL" id="VITT01000004">
    <property type="protein sequence ID" value="TWB63502.1"/>
    <property type="molecule type" value="Genomic_DNA"/>
</dbReference>
<keyword evidence="2 3" id="KW-0378">Hydrolase</keyword>
<dbReference type="InterPro" id="IPR019819">
    <property type="entry name" value="Carboxylesterase_B_CS"/>
</dbReference>
<evidence type="ECO:0000256" key="3">
    <source>
        <dbReference type="RuleBase" id="RU361235"/>
    </source>
</evidence>
<reference evidence="5 6" key="1">
    <citation type="submission" date="2019-06" db="EMBL/GenBank/DDBJ databases">
        <title>Genomic Encyclopedia of Type Strains, Phase IV (KMG-V): Genome sequencing to study the core and pangenomes of soil and plant-associated prokaryotes.</title>
        <authorList>
            <person name="Whitman W."/>
        </authorList>
    </citation>
    <scope>NUCLEOTIDE SEQUENCE [LARGE SCALE GENOMIC DNA]</scope>
    <source>
        <strain evidence="5 6">BR 11140</strain>
    </source>
</reference>
<dbReference type="OrthoDB" id="9771666at2"/>
<evidence type="ECO:0000256" key="1">
    <source>
        <dbReference type="ARBA" id="ARBA00005964"/>
    </source>
</evidence>
<dbReference type="Gene3D" id="3.40.50.1820">
    <property type="entry name" value="alpha/beta hydrolase"/>
    <property type="match status" value="1"/>
</dbReference>
<evidence type="ECO:0000256" key="2">
    <source>
        <dbReference type="ARBA" id="ARBA00022801"/>
    </source>
</evidence>
<dbReference type="GO" id="GO:0016787">
    <property type="term" value="F:hydrolase activity"/>
    <property type="evidence" value="ECO:0007669"/>
    <property type="project" value="UniProtKB-KW"/>
</dbReference>
<evidence type="ECO:0000313" key="6">
    <source>
        <dbReference type="Proteomes" id="UP000318050"/>
    </source>
</evidence>
<dbReference type="InterPro" id="IPR019826">
    <property type="entry name" value="Carboxylesterase_B_AS"/>
</dbReference>
<dbReference type="InterPro" id="IPR050309">
    <property type="entry name" value="Type-B_Carboxylest/Lipase"/>
</dbReference>
<gene>
    <name evidence="5" type="ORF">FBZ92_104257</name>
</gene>
<dbReference type="PROSITE" id="PS00122">
    <property type="entry name" value="CARBOXYLESTERASE_B_1"/>
    <property type="match status" value="1"/>
</dbReference>